<feature type="binding site" evidence="8">
    <location>
        <begin position="10"/>
        <end position="12"/>
    </location>
    <ligand>
        <name>GTP</name>
        <dbReference type="ChEBI" id="CHEBI:37565"/>
    </ligand>
</feature>
<feature type="domain" description="MobA-like NTP transferase" evidence="9">
    <location>
        <begin position="7"/>
        <end position="161"/>
    </location>
</feature>
<name>A0A8B2U6M5_9PAST</name>
<dbReference type="AlphaFoldDB" id="A0A8B2U6M5"/>
<comment type="subcellular location">
    <subcellularLocation>
        <location evidence="8">Cytoplasm</location>
    </subcellularLocation>
</comment>
<organism evidence="10 11">
    <name type="scientific">Aggregatibacter segnis</name>
    <dbReference type="NCBI Taxonomy" id="739"/>
    <lineage>
        <taxon>Bacteria</taxon>
        <taxon>Pseudomonadati</taxon>
        <taxon>Pseudomonadota</taxon>
        <taxon>Gammaproteobacteria</taxon>
        <taxon>Pasteurellales</taxon>
        <taxon>Pasteurellaceae</taxon>
        <taxon>Aggregatibacter</taxon>
    </lineage>
</organism>
<comment type="function">
    <text evidence="8">Transfers a GMP moiety from GTP to Mo-molybdopterin (Mo-MPT) cofactor (Moco or molybdenum cofactor) to form Mo-molybdopterin guanine dinucleotide (Mo-MGD) cofactor.</text>
</comment>
<evidence type="ECO:0000256" key="5">
    <source>
        <dbReference type="ARBA" id="ARBA00022842"/>
    </source>
</evidence>
<evidence type="ECO:0000256" key="1">
    <source>
        <dbReference type="ARBA" id="ARBA00022490"/>
    </source>
</evidence>
<comment type="domain">
    <text evidence="8">The N-terminal domain determines nucleotide recognition and specific binding, while the C-terminal domain determines the specific binding to the target protein.</text>
</comment>
<dbReference type="InterPro" id="IPR025877">
    <property type="entry name" value="MobA-like_NTP_Trfase"/>
</dbReference>
<dbReference type="GO" id="GO:0061603">
    <property type="term" value="F:molybdenum cofactor guanylyltransferase activity"/>
    <property type="evidence" value="ECO:0007669"/>
    <property type="project" value="UniProtKB-EC"/>
</dbReference>
<feature type="binding site" evidence="8">
    <location>
        <position position="71"/>
    </location>
    <ligand>
        <name>GTP</name>
        <dbReference type="ChEBI" id="CHEBI:37565"/>
    </ligand>
</feature>
<evidence type="ECO:0000256" key="3">
    <source>
        <dbReference type="ARBA" id="ARBA00022723"/>
    </source>
</evidence>
<dbReference type="SUPFAM" id="SSF53448">
    <property type="entry name" value="Nucleotide-diphospho-sugar transferases"/>
    <property type="match status" value="1"/>
</dbReference>
<dbReference type="CDD" id="cd02503">
    <property type="entry name" value="MobA"/>
    <property type="match status" value="1"/>
</dbReference>
<dbReference type="PANTHER" id="PTHR19136">
    <property type="entry name" value="MOLYBDENUM COFACTOR GUANYLYLTRANSFERASE"/>
    <property type="match status" value="1"/>
</dbReference>
<dbReference type="InterPro" id="IPR029044">
    <property type="entry name" value="Nucleotide-diphossugar_trans"/>
</dbReference>
<feature type="binding site" evidence="8">
    <location>
        <position position="101"/>
    </location>
    <ligand>
        <name>GTP</name>
        <dbReference type="ChEBI" id="CHEBI:37565"/>
    </ligand>
</feature>
<evidence type="ECO:0000256" key="8">
    <source>
        <dbReference type="HAMAP-Rule" id="MF_00316"/>
    </source>
</evidence>
<evidence type="ECO:0000256" key="4">
    <source>
        <dbReference type="ARBA" id="ARBA00022741"/>
    </source>
</evidence>
<keyword evidence="6 8" id="KW-0342">GTP-binding</keyword>
<feature type="binding site" evidence="8">
    <location>
        <position position="101"/>
    </location>
    <ligand>
        <name>Mg(2+)</name>
        <dbReference type="ChEBI" id="CHEBI:18420"/>
    </ligand>
</feature>
<evidence type="ECO:0000259" key="9">
    <source>
        <dbReference type="Pfam" id="PF12804"/>
    </source>
</evidence>
<sequence length="195" mass="21354">MTISISAVILAGGQAKRMGGVDKGLQTLHGKPLFQFIYDRLHSQVEHISVNANRNQAIYATAGAGVPVFSDNIEGFQGPLSGILTALERADTDFVLFVPCDSPFFPDNLLEKLKSAVDFHGVSIAYVHDGEREHPTFCLMACGLKDKLAAYLASGERRMLQFMRQNGAVSVDFSENKAAFTNINTLDELQQFNVQ</sequence>
<keyword evidence="4 8" id="KW-0547">Nucleotide-binding</keyword>
<comment type="cofactor">
    <cofactor evidence="8">
        <name>Mg(2+)</name>
        <dbReference type="ChEBI" id="CHEBI:18420"/>
    </cofactor>
</comment>
<comment type="subunit">
    <text evidence="8">Monomer.</text>
</comment>
<protein>
    <recommendedName>
        <fullName evidence="8">Molybdenum cofactor guanylyltransferase</fullName>
        <shortName evidence="8">MoCo guanylyltransferase</shortName>
        <ecNumber evidence="8">2.7.7.77</ecNumber>
    </recommendedName>
    <alternativeName>
        <fullName evidence="8">GTP:molybdopterin guanylyltransferase</fullName>
    </alternativeName>
    <alternativeName>
        <fullName evidence="8">Mo-MPT guanylyltransferase</fullName>
    </alternativeName>
    <alternativeName>
        <fullName evidence="8">Molybdopterin guanylyltransferase</fullName>
    </alternativeName>
    <alternativeName>
        <fullName evidence="8">Molybdopterin-guanine dinucleotide synthase</fullName>
        <shortName evidence="8">MGD synthase</shortName>
    </alternativeName>
</protein>
<dbReference type="RefSeq" id="WP_111296266.1">
    <property type="nucleotide sequence ID" value="NZ_CAUTCU010000010.1"/>
</dbReference>
<keyword evidence="5 8" id="KW-0460">Magnesium</keyword>
<keyword evidence="1 8" id="KW-0963">Cytoplasm</keyword>
<dbReference type="GO" id="GO:0046872">
    <property type="term" value="F:metal ion binding"/>
    <property type="evidence" value="ECO:0007669"/>
    <property type="project" value="UniProtKB-KW"/>
</dbReference>
<keyword evidence="10" id="KW-0548">Nucleotidyltransferase</keyword>
<dbReference type="Pfam" id="PF12804">
    <property type="entry name" value="NTP_transf_3"/>
    <property type="match status" value="1"/>
</dbReference>
<proteinExistence type="inferred from homology"/>
<dbReference type="GO" id="GO:0005737">
    <property type="term" value="C:cytoplasm"/>
    <property type="evidence" value="ECO:0007669"/>
    <property type="project" value="UniProtKB-SubCell"/>
</dbReference>
<reference evidence="10 11" key="1">
    <citation type="submission" date="2018-05" db="EMBL/GenBank/DDBJ databases">
        <title>Draft Genome Sequences for a Diverse set of 7 Haemophilus Species.</title>
        <authorList>
            <person name="Nichols M."/>
            <person name="Topaz N."/>
            <person name="Wang X."/>
            <person name="Wang X."/>
            <person name="Boxrud D."/>
        </authorList>
    </citation>
    <scope>NUCLEOTIDE SEQUENCE [LARGE SCALE GENOMIC DNA]</scope>
    <source>
        <strain evidence="10 11">C2001002503</strain>
    </source>
</reference>
<feature type="binding site" evidence="8">
    <location>
        <position position="51"/>
    </location>
    <ligand>
        <name>GTP</name>
        <dbReference type="ChEBI" id="CHEBI:37565"/>
    </ligand>
</feature>
<evidence type="ECO:0000256" key="6">
    <source>
        <dbReference type="ARBA" id="ARBA00023134"/>
    </source>
</evidence>
<feature type="binding site" evidence="8">
    <location>
        <position position="23"/>
    </location>
    <ligand>
        <name>GTP</name>
        <dbReference type="ChEBI" id="CHEBI:37565"/>
    </ligand>
</feature>
<comment type="caution">
    <text evidence="10">The sequence shown here is derived from an EMBL/GenBank/DDBJ whole genome shotgun (WGS) entry which is preliminary data.</text>
</comment>
<keyword evidence="2 8" id="KW-0808">Transferase</keyword>
<comment type="similarity">
    <text evidence="8">Belongs to the MobA family.</text>
</comment>
<dbReference type="NCBIfam" id="TIGR02665">
    <property type="entry name" value="molyb_mobA"/>
    <property type="match status" value="1"/>
</dbReference>
<dbReference type="Proteomes" id="UP000253998">
    <property type="component" value="Unassembled WGS sequence"/>
</dbReference>
<keyword evidence="7 8" id="KW-0501">Molybdenum cofactor biosynthesis</keyword>
<dbReference type="Gene3D" id="3.90.550.10">
    <property type="entry name" value="Spore Coat Polysaccharide Biosynthesis Protein SpsA, Chain A"/>
    <property type="match status" value="1"/>
</dbReference>
<dbReference type="HAMAP" id="MF_00316">
    <property type="entry name" value="MobA"/>
    <property type="match status" value="1"/>
</dbReference>
<evidence type="ECO:0000313" key="10">
    <source>
        <dbReference type="EMBL" id="RDE70728.1"/>
    </source>
</evidence>
<gene>
    <name evidence="8" type="primary">mobA</name>
    <name evidence="10" type="ORF">DPV83_06955</name>
</gene>
<dbReference type="GO" id="GO:1902758">
    <property type="term" value="P:bis(molybdopterin guanine dinucleotide)molybdenum biosynthetic process"/>
    <property type="evidence" value="ECO:0007669"/>
    <property type="project" value="TreeGrafter"/>
</dbReference>
<evidence type="ECO:0000313" key="11">
    <source>
        <dbReference type="Proteomes" id="UP000253998"/>
    </source>
</evidence>
<accession>A0A8B2U6M5</accession>
<evidence type="ECO:0000256" key="2">
    <source>
        <dbReference type="ARBA" id="ARBA00022679"/>
    </source>
</evidence>
<dbReference type="EMBL" id="QEPM01000004">
    <property type="protein sequence ID" value="RDE70728.1"/>
    <property type="molecule type" value="Genomic_DNA"/>
</dbReference>
<comment type="catalytic activity">
    <reaction evidence="8">
        <text>Mo-molybdopterin + GTP + H(+) = Mo-molybdopterin guanine dinucleotide + diphosphate</text>
        <dbReference type="Rhea" id="RHEA:34243"/>
        <dbReference type="ChEBI" id="CHEBI:15378"/>
        <dbReference type="ChEBI" id="CHEBI:33019"/>
        <dbReference type="ChEBI" id="CHEBI:37565"/>
        <dbReference type="ChEBI" id="CHEBI:71302"/>
        <dbReference type="ChEBI" id="CHEBI:71310"/>
        <dbReference type="EC" id="2.7.7.77"/>
    </reaction>
</comment>
<dbReference type="EC" id="2.7.7.77" evidence="8"/>
<dbReference type="GO" id="GO:0005525">
    <property type="term" value="F:GTP binding"/>
    <property type="evidence" value="ECO:0007669"/>
    <property type="project" value="UniProtKB-UniRule"/>
</dbReference>
<keyword evidence="3 8" id="KW-0479">Metal-binding</keyword>
<dbReference type="PANTHER" id="PTHR19136:SF81">
    <property type="entry name" value="MOLYBDENUM COFACTOR GUANYLYLTRANSFERASE"/>
    <property type="match status" value="1"/>
</dbReference>
<evidence type="ECO:0000256" key="7">
    <source>
        <dbReference type="ARBA" id="ARBA00023150"/>
    </source>
</evidence>
<dbReference type="InterPro" id="IPR013482">
    <property type="entry name" value="Molybde_CF_guanTrfase"/>
</dbReference>